<keyword evidence="4" id="KW-1185">Reference proteome</keyword>
<dbReference type="EMBL" id="JACAZH010000006">
    <property type="protein sequence ID" value="KAF7366263.1"/>
    <property type="molecule type" value="Genomic_DNA"/>
</dbReference>
<keyword evidence="1" id="KW-0812">Transmembrane</keyword>
<dbReference type="OrthoDB" id="3203775at2759"/>
<keyword evidence="1" id="KW-1133">Transmembrane helix</keyword>
<feature type="transmembrane region" description="Helical" evidence="1">
    <location>
        <begin position="87"/>
        <end position="109"/>
    </location>
</feature>
<accession>A0A8H6YTW7</accession>
<organism evidence="3 4">
    <name type="scientific">Mycena sanguinolenta</name>
    <dbReference type="NCBI Taxonomy" id="230812"/>
    <lineage>
        <taxon>Eukaryota</taxon>
        <taxon>Fungi</taxon>
        <taxon>Dikarya</taxon>
        <taxon>Basidiomycota</taxon>
        <taxon>Agaricomycotina</taxon>
        <taxon>Agaricomycetes</taxon>
        <taxon>Agaricomycetidae</taxon>
        <taxon>Agaricales</taxon>
        <taxon>Marasmiineae</taxon>
        <taxon>Mycenaceae</taxon>
        <taxon>Mycena</taxon>
    </lineage>
</organism>
<dbReference type="PANTHER" id="PTHR40465">
    <property type="entry name" value="CHROMOSOME 1, WHOLE GENOME SHOTGUN SEQUENCE"/>
    <property type="match status" value="1"/>
</dbReference>
<dbReference type="Proteomes" id="UP000623467">
    <property type="component" value="Unassembled WGS sequence"/>
</dbReference>
<feature type="transmembrane region" description="Helical" evidence="1">
    <location>
        <begin position="49"/>
        <end position="72"/>
    </location>
</feature>
<protein>
    <recommendedName>
        <fullName evidence="2">DUF6534 domain-containing protein</fullName>
    </recommendedName>
</protein>
<feature type="transmembrane region" description="Helical" evidence="1">
    <location>
        <begin position="160"/>
        <end position="181"/>
    </location>
</feature>
<feature type="transmembrane region" description="Helical" evidence="1">
    <location>
        <begin position="202"/>
        <end position="225"/>
    </location>
</feature>
<reference evidence="3" key="1">
    <citation type="submission" date="2020-05" db="EMBL/GenBank/DDBJ databases">
        <title>Mycena genomes resolve the evolution of fungal bioluminescence.</title>
        <authorList>
            <person name="Tsai I.J."/>
        </authorList>
    </citation>
    <scope>NUCLEOTIDE SEQUENCE</scope>
    <source>
        <strain evidence="3">160909Yilan</strain>
    </source>
</reference>
<sequence length="274" mass="30207">MSTTLPRLDAITGALLIGTWAGSLLYMAGLHQAAYYFRTFKDNWKLKSYVAIALALDTISALAQYACVYLYTVTHAGDLVYLTKQNLAVPLCFISSNCVGILVQSFLAFRYWRFTNNTIFVCFLFILILAAFGGGIYSALTIALFPAYRDRNKARISGTVYVVTQFSADVIIAGALVRELMMAKSMFKGQQRRINNMLNRMVLHTIQTGTVTAVIAVLAVIIFLIDDKTNIPVGLMYTCNRVYVLSMLTNLNVRDLGRPQDSTISGAASSSVPV</sequence>
<dbReference type="Pfam" id="PF20152">
    <property type="entry name" value="DUF6534"/>
    <property type="match status" value="1"/>
</dbReference>
<comment type="caution">
    <text evidence="3">The sequence shown here is derived from an EMBL/GenBank/DDBJ whole genome shotgun (WGS) entry which is preliminary data.</text>
</comment>
<keyword evidence="1" id="KW-0472">Membrane</keyword>
<evidence type="ECO:0000313" key="3">
    <source>
        <dbReference type="EMBL" id="KAF7366263.1"/>
    </source>
</evidence>
<proteinExistence type="predicted"/>
<dbReference type="PANTHER" id="PTHR40465:SF1">
    <property type="entry name" value="DUF6534 DOMAIN-CONTAINING PROTEIN"/>
    <property type="match status" value="1"/>
</dbReference>
<evidence type="ECO:0000256" key="1">
    <source>
        <dbReference type="SAM" id="Phobius"/>
    </source>
</evidence>
<feature type="transmembrane region" description="Helical" evidence="1">
    <location>
        <begin position="12"/>
        <end position="37"/>
    </location>
</feature>
<evidence type="ECO:0000313" key="4">
    <source>
        <dbReference type="Proteomes" id="UP000623467"/>
    </source>
</evidence>
<feature type="domain" description="DUF6534" evidence="2">
    <location>
        <begin position="167"/>
        <end position="255"/>
    </location>
</feature>
<evidence type="ECO:0000259" key="2">
    <source>
        <dbReference type="Pfam" id="PF20152"/>
    </source>
</evidence>
<feature type="transmembrane region" description="Helical" evidence="1">
    <location>
        <begin position="121"/>
        <end position="148"/>
    </location>
</feature>
<name>A0A8H6YTW7_9AGAR</name>
<dbReference type="AlphaFoldDB" id="A0A8H6YTW7"/>
<gene>
    <name evidence="3" type="ORF">MSAN_00882500</name>
</gene>
<dbReference type="InterPro" id="IPR045339">
    <property type="entry name" value="DUF6534"/>
</dbReference>